<evidence type="ECO:0000259" key="1">
    <source>
        <dbReference type="SMART" id="SM00843"/>
    </source>
</evidence>
<evidence type="ECO:0000313" key="3">
    <source>
        <dbReference type="Proteomes" id="UP000254867"/>
    </source>
</evidence>
<dbReference type="SMART" id="SM00843">
    <property type="entry name" value="Ftsk_gamma"/>
    <property type="match status" value="1"/>
</dbReference>
<name>A0A377I4A4_HAEPH</name>
<dbReference type="Proteomes" id="UP000254867">
    <property type="component" value="Unassembled WGS sequence"/>
</dbReference>
<keyword evidence="2" id="KW-0131">Cell cycle</keyword>
<dbReference type="InterPro" id="IPR036390">
    <property type="entry name" value="WH_DNA-bd_sf"/>
</dbReference>
<dbReference type="InterPro" id="IPR018541">
    <property type="entry name" value="Ftsk_gamma"/>
</dbReference>
<dbReference type="SUPFAM" id="SSF46785">
    <property type="entry name" value="Winged helix' DNA-binding domain"/>
    <property type="match status" value="1"/>
</dbReference>
<dbReference type="InterPro" id="IPR036388">
    <property type="entry name" value="WH-like_DNA-bd_sf"/>
</dbReference>
<dbReference type="RefSeq" id="WP_119223283.1">
    <property type="nucleotide sequence ID" value="NZ_UGHH01000002.1"/>
</dbReference>
<accession>A0A377I4A4</accession>
<reference evidence="2 3" key="1">
    <citation type="submission" date="2018-06" db="EMBL/GenBank/DDBJ databases">
        <authorList>
            <consortium name="Pathogen Informatics"/>
            <person name="Doyle S."/>
        </authorList>
    </citation>
    <scope>NUCLEOTIDE SEQUENCE [LARGE SCALE GENOMIC DNA]</scope>
    <source>
        <strain evidence="2 3">NCTC10794</strain>
    </source>
</reference>
<evidence type="ECO:0000313" key="2">
    <source>
        <dbReference type="EMBL" id="STO65068.1"/>
    </source>
</evidence>
<dbReference type="GO" id="GO:0051301">
    <property type="term" value="P:cell division"/>
    <property type="evidence" value="ECO:0007669"/>
    <property type="project" value="UniProtKB-KW"/>
</dbReference>
<gene>
    <name evidence="2" type="primary">ftsK_6</name>
    <name evidence="2" type="ORF">NCTC10794_02151</name>
</gene>
<dbReference type="Pfam" id="PF09397">
    <property type="entry name" value="FtsK_gamma"/>
    <property type="match status" value="1"/>
</dbReference>
<dbReference type="EMBL" id="UGHH01000002">
    <property type="protein sequence ID" value="STO65068.1"/>
    <property type="molecule type" value="Genomic_DNA"/>
</dbReference>
<organism evidence="2 3">
    <name type="scientific">Haemophilus parahaemolyticus</name>
    <dbReference type="NCBI Taxonomy" id="735"/>
    <lineage>
        <taxon>Bacteria</taxon>
        <taxon>Pseudomonadati</taxon>
        <taxon>Pseudomonadota</taxon>
        <taxon>Gammaproteobacteria</taxon>
        <taxon>Pasteurellales</taxon>
        <taxon>Pasteurellaceae</taxon>
        <taxon>Haemophilus</taxon>
    </lineage>
</organism>
<sequence>MNFRCLLLCRYIAQIRNKPAVINLLKNLLFSKEGEGRFGRIKNEEITSYITQKPIINGRQDPLLDEAKEFILETNQTSISALQLHLRIGFMRAIRMIEQLEKEGFVSKADKYLKREILGDK</sequence>
<keyword evidence="2" id="KW-0132">Cell division</keyword>
<protein>
    <submittedName>
        <fullName evidence="2">DNA translocase FtsK involved in cell division, DNA segregation ATPase FtsK</fullName>
    </submittedName>
</protein>
<dbReference type="AlphaFoldDB" id="A0A377I4A4"/>
<dbReference type="Gene3D" id="1.10.10.10">
    <property type="entry name" value="Winged helix-like DNA-binding domain superfamily/Winged helix DNA-binding domain"/>
    <property type="match status" value="1"/>
</dbReference>
<proteinExistence type="predicted"/>
<feature type="domain" description="FtsK gamma" evidence="1">
    <location>
        <begin position="57"/>
        <end position="121"/>
    </location>
</feature>